<feature type="compositionally biased region" description="Basic and acidic residues" evidence="9">
    <location>
        <begin position="140"/>
        <end position="156"/>
    </location>
</feature>
<dbReference type="Proteomes" id="UP000023152">
    <property type="component" value="Unassembled WGS sequence"/>
</dbReference>
<reference evidence="11 12" key="1">
    <citation type="journal article" date="2013" name="Curr. Biol.">
        <title>The Genome of the Foraminiferan Reticulomyxa filosa.</title>
        <authorList>
            <person name="Glockner G."/>
            <person name="Hulsmann N."/>
            <person name="Schleicher M."/>
            <person name="Noegel A.A."/>
            <person name="Eichinger L."/>
            <person name="Gallinger C."/>
            <person name="Pawlowski J."/>
            <person name="Sierra R."/>
            <person name="Euteneuer U."/>
            <person name="Pillet L."/>
            <person name="Moustafa A."/>
            <person name="Platzer M."/>
            <person name="Groth M."/>
            <person name="Szafranski K."/>
            <person name="Schliwa M."/>
        </authorList>
    </citation>
    <scope>NUCLEOTIDE SEQUENCE [LARGE SCALE GENOMIC DNA]</scope>
</reference>
<evidence type="ECO:0000313" key="12">
    <source>
        <dbReference type="Proteomes" id="UP000023152"/>
    </source>
</evidence>
<keyword evidence="5" id="KW-0653">Protein transport</keyword>
<evidence type="ECO:0000256" key="4">
    <source>
        <dbReference type="ARBA" id="ARBA00022792"/>
    </source>
</evidence>
<feature type="chain" id="PRO_5004975697" evidence="10">
    <location>
        <begin position="23"/>
        <end position="156"/>
    </location>
</feature>
<feature type="region of interest" description="Disordered" evidence="9">
    <location>
        <begin position="108"/>
        <end position="156"/>
    </location>
</feature>
<keyword evidence="12" id="KW-1185">Reference proteome</keyword>
<name>X6N261_RETFI</name>
<evidence type="ECO:0000256" key="3">
    <source>
        <dbReference type="ARBA" id="ARBA00022448"/>
    </source>
</evidence>
<dbReference type="Gene3D" id="1.10.287.110">
    <property type="entry name" value="DnaJ domain"/>
    <property type="match status" value="1"/>
</dbReference>
<keyword evidence="6" id="KW-0811">Translocation</keyword>
<evidence type="ECO:0000256" key="9">
    <source>
        <dbReference type="SAM" id="MobiDB-lite"/>
    </source>
</evidence>
<evidence type="ECO:0000256" key="6">
    <source>
        <dbReference type="ARBA" id="ARBA00023010"/>
    </source>
</evidence>
<dbReference type="AlphaFoldDB" id="X6N261"/>
<dbReference type="InterPro" id="IPR036869">
    <property type="entry name" value="J_dom_sf"/>
</dbReference>
<evidence type="ECO:0000256" key="8">
    <source>
        <dbReference type="ARBA" id="ARBA00023136"/>
    </source>
</evidence>
<comment type="similarity">
    <text evidence="2">Belongs to the TIM16/PAM16 family.</text>
</comment>
<evidence type="ECO:0000313" key="11">
    <source>
        <dbReference type="EMBL" id="ETO20181.1"/>
    </source>
</evidence>
<dbReference type="GO" id="GO:0005744">
    <property type="term" value="C:TIM23 mitochondrial import inner membrane translocase complex"/>
    <property type="evidence" value="ECO:0007669"/>
    <property type="project" value="InterPro"/>
</dbReference>
<feature type="compositionally biased region" description="Low complexity" evidence="9">
    <location>
        <begin position="117"/>
        <end position="133"/>
    </location>
</feature>
<protein>
    <submittedName>
        <fullName evidence="11">Mitochondrial import inner membrane translocase subunit TIM16</fullName>
    </submittedName>
</protein>
<dbReference type="Pfam" id="PF03656">
    <property type="entry name" value="Pam16"/>
    <property type="match status" value="1"/>
</dbReference>
<evidence type="ECO:0000256" key="7">
    <source>
        <dbReference type="ARBA" id="ARBA00023128"/>
    </source>
</evidence>
<dbReference type="PANTHER" id="PTHR12388:SF0">
    <property type="entry name" value="MITOCHONDRIAL IMPORT INNER MEMBRANE TRANSLOCASE SUBUNIT TIM16"/>
    <property type="match status" value="1"/>
</dbReference>
<dbReference type="EMBL" id="ASPP01012853">
    <property type="protein sequence ID" value="ETO20181.1"/>
    <property type="molecule type" value="Genomic_DNA"/>
</dbReference>
<comment type="caution">
    <text evidence="11">The sequence shown here is derived from an EMBL/GenBank/DDBJ whole genome shotgun (WGS) entry which is preliminary data.</text>
</comment>
<gene>
    <name evidence="11" type="ORF">RFI_17037</name>
</gene>
<keyword evidence="3" id="KW-0813">Transport</keyword>
<proteinExistence type="inferred from homology"/>
<dbReference type="PANTHER" id="PTHR12388">
    <property type="entry name" value="MITOCHONDRIA ASSOCIATED GRANULOCYTE MACROPHAGE CSF SIGNALING MOLECULE"/>
    <property type="match status" value="1"/>
</dbReference>
<accession>X6N261</accession>
<dbReference type="InterPro" id="IPR005341">
    <property type="entry name" value="Tim16"/>
</dbReference>
<evidence type="ECO:0000256" key="2">
    <source>
        <dbReference type="ARBA" id="ARBA00008817"/>
    </source>
</evidence>
<evidence type="ECO:0000256" key="1">
    <source>
        <dbReference type="ARBA" id="ARBA00004637"/>
    </source>
</evidence>
<organism evidence="11 12">
    <name type="scientific">Reticulomyxa filosa</name>
    <dbReference type="NCBI Taxonomy" id="46433"/>
    <lineage>
        <taxon>Eukaryota</taxon>
        <taxon>Sar</taxon>
        <taxon>Rhizaria</taxon>
        <taxon>Retaria</taxon>
        <taxon>Foraminifera</taxon>
        <taxon>Monothalamids</taxon>
        <taxon>Reticulomyxidae</taxon>
        <taxon>Reticulomyxa</taxon>
    </lineage>
</organism>
<feature type="signal peptide" evidence="10">
    <location>
        <begin position="1"/>
        <end position="22"/>
    </location>
</feature>
<evidence type="ECO:0000256" key="5">
    <source>
        <dbReference type="ARBA" id="ARBA00022927"/>
    </source>
</evidence>
<dbReference type="OMA" id="AKYLIQI"/>
<sequence>MAIWARVLAQVVLQFGNVFVRAFGQALEQAGRGGGKEAAQQATRKVMGKMSHKEALKILNIEEAQLTHAEITKRFEKLYQLNQIKQGGSYFLQCKAEHAKNTLNEYLSEELQKKEQSQNSNNSSNNSSSQDQQPPIQPYQEREFPGQEFPKEKQNK</sequence>
<comment type="subcellular location">
    <subcellularLocation>
        <location evidence="1">Mitochondrion inner membrane</location>
        <topology evidence="1">Peripheral membrane protein</topology>
    </subcellularLocation>
</comment>
<dbReference type="OrthoDB" id="10262892at2759"/>
<dbReference type="GO" id="GO:0030150">
    <property type="term" value="P:protein import into mitochondrial matrix"/>
    <property type="evidence" value="ECO:0007669"/>
    <property type="project" value="InterPro"/>
</dbReference>
<keyword evidence="4" id="KW-0999">Mitochondrion inner membrane</keyword>
<keyword evidence="10" id="KW-0732">Signal</keyword>
<keyword evidence="7" id="KW-0496">Mitochondrion</keyword>
<keyword evidence="8" id="KW-0472">Membrane</keyword>
<evidence type="ECO:0000256" key="10">
    <source>
        <dbReference type="SAM" id="SignalP"/>
    </source>
</evidence>